<gene>
    <name evidence="1" type="ORF">CBO05P1_001</name>
</gene>
<organism evidence="1">
    <name type="scientific">Clostridium botulinum B str. Osaka05</name>
    <dbReference type="NCBI Taxonomy" id="1407017"/>
    <lineage>
        <taxon>Bacteria</taxon>
        <taxon>Bacillati</taxon>
        <taxon>Bacillota</taxon>
        <taxon>Clostridia</taxon>
        <taxon>Eubacteriales</taxon>
        <taxon>Clostridiaceae</taxon>
        <taxon>Clostridium</taxon>
    </lineage>
</organism>
<proteinExistence type="predicted"/>
<protein>
    <submittedName>
        <fullName evidence="1">Uncharacterized protein</fullName>
    </submittedName>
</protein>
<name>A0A060N5B1_CLOBO</name>
<dbReference type="AlphaFoldDB" id="A0A060N5B1"/>
<reference evidence="1" key="1">
    <citation type="submission" date="2013-10" db="EMBL/GenBank/DDBJ databases">
        <title>Draft genome sequence of Clostridium botulinum type B strain Osaka05.</title>
        <authorList>
            <person name="Sakaguchi Y."/>
            <person name="Hosomi K."/>
            <person name="Uchiyama J."/>
            <person name="Ogura Y."/>
            <person name="Sakaguchi M."/>
            <person name="Kohda T."/>
            <person name="Mukamoto M."/>
            <person name="Misawa N."/>
            <person name="Matsuzaki S."/>
            <person name="Hayashi T."/>
            <person name="Kozaki S."/>
        </authorList>
    </citation>
    <scope>NUCLEOTIDE SEQUENCE</scope>
    <source>
        <strain evidence="1">Osaka05</strain>
    </source>
</reference>
<dbReference type="EMBL" id="BA000058">
    <property type="protein sequence ID" value="BAO04720.1"/>
    <property type="molecule type" value="Genomic_DNA"/>
</dbReference>
<dbReference type="HOGENOM" id="CLU_2328745_0_0_9"/>
<dbReference type="RefSeq" id="WP_030031746.1">
    <property type="nucleotide sequence ID" value="NZ_BA000058.1"/>
</dbReference>
<sequence length="98" mass="11129">MSILYNFPTDKQIKTLRFITLTTGVLFDGNTKSEASKFIKENLKYAQEMKGNKNKEENIQYNNWNSNKNLGTSRACYGSDNLDLAFESAIEHSMFGGC</sequence>
<accession>A0A060N5B1</accession>
<evidence type="ECO:0000313" key="1">
    <source>
        <dbReference type="EMBL" id="BAO04720.1"/>
    </source>
</evidence>
<dbReference type="Proteomes" id="UP000054164">
    <property type="component" value="Unassembled WGS sequence"/>
</dbReference>